<name>X1UUI8_9ZZZZ</name>
<feature type="non-terminal residue" evidence="1">
    <location>
        <position position="1"/>
    </location>
</feature>
<evidence type="ECO:0000313" key="1">
    <source>
        <dbReference type="EMBL" id="GAJ03531.1"/>
    </source>
</evidence>
<accession>X1UUI8</accession>
<sequence>QGTGIVAGPTAWTSGDPINYNIPDGFSVGSYIYTVNFTDLGGLYTTENVVFTVEDTTNPVIALSPNNFTIEYGYMGQNISWIATDANPDIYTVELVGTGIVAGPTTWTSGNLITYNIPLAPEVVSSYTGVPGLVGFEMSITAKPELPSAT</sequence>
<reference evidence="1" key="1">
    <citation type="journal article" date="2014" name="Front. Microbiol.">
        <title>High frequency of phylogenetically diverse reductive dehalogenase-homologous genes in deep subseafloor sedimentary metagenomes.</title>
        <authorList>
            <person name="Kawai M."/>
            <person name="Futagami T."/>
            <person name="Toyoda A."/>
            <person name="Takaki Y."/>
            <person name="Nishi S."/>
            <person name="Hori S."/>
            <person name="Arai W."/>
            <person name="Tsubouchi T."/>
            <person name="Morono Y."/>
            <person name="Uchiyama I."/>
            <person name="Ito T."/>
            <person name="Fujiyama A."/>
            <person name="Inagaki F."/>
            <person name="Takami H."/>
        </authorList>
    </citation>
    <scope>NUCLEOTIDE SEQUENCE</scope>
    <source>
        <strain evidence="1">Expedition CK06-06</strain>
    </source>
</reference>
<dbReference type="AlphaFoldDB" id="X1UUI8"/>
<comment type="caution">
    <text evidence="1">The sequence shown here is derived from an EMBL/GenBank/DDBJ whole genome shotgun (WGS) entry which is preliminary data.</text>
</comment>
<organism evidence="1">
    <name type="scientific">marine sediment metagenome</name>
    <dbReference type="NCBI Taxonomy" id="412755"/>
    <lineage>
        <taxon>unclassified sequences</taxon>
        <taxon>metagenomes</taxon>
        <taxon>ecological metagenomes</taxon>
    </lineage>
</organism>
<protein>
    <submittedName>
        <fullName evidence="1">Uncharacterized protein</fullName>
    </submittedName>
</protein>
<dbReference type="EMBL" id="BARW01030162">
    <property type="protein sequence ID" value="GAJ03531.1"/>
    <property type="molecule type" value="Genomic_DNA"/>
</dbReference>
<gene>
    <name evidence="1" type="ORF">S12H4_48289</name>
</gene>
<proteinExistence type="predicted"/>